<evidence type="ECO:0000256" key="2">
    <source>
        <dbReference type="ARBA" id="ARBA00022723"/>
    </source>
</evidence>
<reference evidence="9" key="1">
    <citation type="submission" date="2022-11" db="UniProtKB">
        <authorList>
            <consortium name="EnsemblMetazoa"/>
        </authorList>
    </citation>
    <scope>IDENTIFICATION</scope>
</reference>
<dbReference type="PROSITE" id="PS01159">
    <property type="entry name" value="WW_DOMAIN_1"/>
    <property type="match status" value="1"/>
</dbReference>
<dbReference type="InterPro" id="IPR000690">
    <property type="entry name" value="Matrin/U1-C_Znf_C2H2"/>
</dbReference>
<evidence type="ECO:0008006" key="11">
    <source>
        <dbReference type="Google" id="ProtNLM"/>
    </source>
</evidence>
<dbReference type="InterPro" id="IPR036020">
    <property type="entry name" value="WW_dom_sf"/>
</dbReference>
<organism evidence="9 10">
    <name type="scientific">Patiria miniata</name>
    <name type="common">Bat star</name>
    <name type="synonym">Asterina miniata</name>
    <dbReference type="NCBI Taxonomy" id="46514"/>
    <lineage>
        <taxon>Eukaryota</taxon>
        <taxon>Metazoa</taxon>
        <taxon>Echinodermata</taxon>
        <taxon>Eleutherozoa</taxon>
        <taxon>Asterozoa</taxon>
        <taxon>Asteroidea</taxon>
        <taxon>Valvatacea</taxon>
        <taxon>Valvatida</taxon>
        <taxon>Asterinidae</taxon>
        <taxon>Patiria</taxon>
    </lineage>
</organism>
<keyword evidence="5" id="KW-0539">Nucleus</keyword>
<dbReference type="AlphaFoldDB" id="A0A913ZW83"/>
<dbReference type="InterPro" id="IPR040023">
    <property type="entry name" value="WBP4"/>
</dbReference>
<dbReference type="InterPro" id="IPR001202">
    <property type="entry name" value="WW_dom"/>
</dbReference>
<keyword evidence="10" id="KW-1185">Reference proteome</keyword>
<feature type="region of interest" description="Disordered" evidence="6">
    <location>
        <begin position="118"/>
        <end position="164"/>
    </location>
</feature>
<evidence type="ECO:0000256" key="3">
    <source>
        <dbReference type="ARBA" id="ARBA00022771"/>
    </source>
</evidence>
<dbReference type="EnsemblMetazoa" id="XM_038199632.1">
    <property type="protein sequence ID" value="XP_038055560.1"/>
    <property type="gene ID" value="LOC119727648"/>
</dbReference>
<keyword evidence="3" id="KW-0863">Zinc-finger</keyword>
<feature type="region of interest" description="Disordered" evidence="6">
    <location>
        <begin position="193"/>
        <end position="319"/>
    </location>
</feature>
<dbReference type="Gene3D" id="2.20.70.10">
    <property type="match status" value="1"/>
</dbReference>
<feature type="compositionally biased region" description="Low complexity" evidence="6">
    <location>
        <begin position="125"/>
        <end position="164"/>
    </location>
</feature>
<protein>
    <recommendedName>
        <fullName evidence="11">WW domain-binding protein 4</fullName>
    </recommendedName>
</protein>
<dbReference type="GO" id="GO:0003723">
    <property type="term" value="F:RNA binding"/>
    <property type="evidence" value="ECO:0007669"/>
    <property type="project" value="TreeGrafter"/>
</dbReference>
<dbReference type="OMA" id="IDPMRLE"/>
<feature type="region of interest" description="Disordered" evidence="6">
    <location>
        <begin position="339"/>
        <end position="382"/>
    </location>
</feature>
<dbReference type="Pfam" id="PF00397">
    <property type="entry name" value="WW"/>
    <property type="match status" value="1"/>
</dbReference>
<comment type="subcellular location">
    <subcellularLocation>
        <location evidence="1">Nucleus</location>
    </subcellularLocation>
</comment>
<dbReference type="PANTHER" id="PTHR13173:SF10">
    <property type="entry name" value="WW DOMAIN-BINDING PROTEIN 4"/>
    <property type="match status" value="1"/>
</dbReference>
<dbReference type="GO" id="GO:0008270">
    <property type="term" value="F:zinc ion binding"/>
    <property type="evidence" value="ECO:0007669"/>
    <property type="project" value="UniProtKB-KW"/>
</dbReference>
<proteinExistence type="predicted"/>
<evidence type="ECO:0000256" key="1">
    <source>
        <dbReference type="ARBA" id="ARBA00004123"/>
    </source>
</evidence>
<dbReference type="Proteomes" id="UP000887568">
    <property type="component" value="Unplaced"/>
</dbReference>
<feature type="compositionally biased region" description="Acidic residues" evidence="6">
    <location>
        <begin position="244"/>
        <end position="279"/>
    </location>
</feature>
<dbReference type="CDD" id="cd00201">
    <property type="entry name" value="WW"/>
    <property type="match status" value="1"/>
</dbReference>
<dbReference type="GeneID" id="119727648"/>
<dbReference type="RefSeq" id="XP_038055560.1">
    <property type="nucleotide sequence ID" value="XM_038199632.1"/>
</dbReference>
<dbReference type="PROSITE" id="PS50171">
    <property type="entry name" value="ZF_MATRIN"/>
    <property type="match status" value="1"/>
</dbReference>
<evidence type="ECO:0000313" key="9">
    <source>
        <dbReference type="EnsemblMetazoa" id="XP_038055560.1"/>
    </source>
</evidence>
<feature type="domain" description="WW" evidence="7">
    <location>
        <begin position="170"/>
        <end position="197"/>
    </location>
</feature>
<dbReference type="Pfam" id="PF06220">
    <property type="entry name" value="zf-U1"/>
    <property type="match status" value="1"/>
</dbReference>
<evidence type="ECO:0000313" key="10">
    <source>
        <dbReference type="Proteomes" id="UP000887568"/>
    </source>
</evidence>
<dbReference type="Gene3D" id="3.30.160.60">
    <property type="entry name" value="Classic Zinc Finger"/>
    <property type="match status" value="1"/>
</dbReference>
<dbReference type="InterPro" id="IPR003604">
    <property type="entry name" value="Matrin/U1-like-C_Znf_C2H2"/>
</dbReference>
<evidence type="ECO:0000259" key="7">
    <source>
        <dbReference type="PROSITE" id="PS50020"/>
    </source>
</evidence>
<dbReference type="GO" id="GO:0000398">
    <property type="term" value="P:mRNA splicing, via spliceosome"/>
    <property type="evidence" value="ECO:0007669"/>
    <property type="project" value="InterPro"/>
</dbReference>
<keyword evidence="2" id="KW-0479">Metal-binding</keyword>
<evidence type="ECO:0000256" key="5">
    <source>
        <dbReference type="ARBA" id="ARBA00023242"/>
    </source>
</evidence>
<sequence length="382" mass="42390">MATYWKSQPKKHCDFCKCWIADNRASIDFHERGKRHKENVEKKLAELRKKGHEQYKIQQTLDSDLIKMETEALKAFKKDLENDPALAAQYKAQAASAAASAAATAKKKEELLNSARKLHKQGLVSTKQAGKTTATSSTSSTAPATEASSHTAESTAATTAAEGSKTTCVWLEGTSPEGHTYYWNTVTGESQWEKPEGYVATEESTIYKQQDPEDGTSQTQEQQEPAEETTKTSQDLKPPGTEDEKPEENDEEQKEDDSGNEDDEDEVEVEEEDDDEKDEDALRPVKRKMVNPYGGWTTIVPDDTPPIDLQLPQPDRPYFQPIVPQAAQHQPREKVKFKERTVSSLTSASQSSSSPLGSGVASFKKRKFGGGGRSIRQRDTDT</sequence>
<accession>A0A913ZW83</accession>
<feature type="domain" description="Matrin-type" evidence="8">
    <location>
        <begin position="11"/>
        <end position="42"/>
    </location>
</feature>
<dbReference type="GO" id="GO:0071011">
    <property type="term" value="C:precatalytic spliceosome"/>
    <property type="evidence" value="ECO:0007669"/>
    <property type="project" value="TreeGrafter"/>
</dbReference>
<dbReference type="PROSITE" id="PS50020">
    <property type="entry name" value="WW_DOMAIN_2"/>
    <property type="match status" value="1"/>
</dbReference>
<dbReference type="OrthoDB" id="191651at2759"/>
<dbReference type="SMART" id="SM00456">
    <property type="entry name" value="WW"/>
    <property type="match status" value="1"/>
</dbReference>
<keyword evidence="4" id="KW-0862">Zinc</keyword>
<evidence type="ECO:0000256" key="6">
    <source>
        <dbReference type="SAM" id="MobiDB-lite"/>
    </source>
</evidence>
<name>A0A913ZW83_PATMI</name>
<evidence type="ECO:0000259" key="8">
    <source>
        <dbReference type="PROSITE" id="PS50171"/>
    </source>
</evidence>
<dbReference type="SUPFAM" id="SSF51045">
    <property type="entry name" value="WW domain"/>
    <property type="match status" value="1"/>
</dbReference>
<feature type="compositionally biased region" description="Low complexity" evidence="6">
    <location>
        <begin position="342"/>
        <end position="362"/>
    </location>
</feature>
<dbReference type="SMART" id="SM00451">
    <property type="entry name" value="ZnF_U1"/>
    <property type="match status" value="1"/>
</dbReference>
<evidence type="ECO:0000256" key="4">
    <source>
        <dbReference type="ARBA" id="ARBA00022833"/>
    </source>
</evidence>
<dbReference type="InterPro" id="IPR013085">
    <property type="entry name" value="U1-CZ_Znf_C2H2"/>
</dbReference>
<dbReference type="PANTHER" id="PTHR13173">
    <property type="entry name" value="WW DOMAIN BINDING PROTEIN 4"/>
    <property type="match status" value="1"/>
</dbReference>